<dbReference type="OrthoDB" id="387657at2759"/>
<evidence type="ECO:0000313" key="2">
    <source>
        <dbReference type="Proteomes" id="UP000271889"/>
    </source>
</evidence>
<organism evidence="1 2">
    <name type="scientific">Cylicostephanus goldi</name>
    <name type="common">Nematode worm</name>
    <dbReference type="NCBI Taxonomy" id="71465"/>
    <lineage>
        <taxon>Eukaryota</taxon>
        <taxon>Metazoa</taxon>
        <taxon>Ecdysozoa</taxon>
        <taxon>Nematoda</taxon>
        <taxon>Chromadorea</taxon>
        <taxon>Rhabditida</taxon>
        <taxon>Rhabditina</taxon>
        <taxon>Rhabditomorpha</taxon>
        <taxon>Strongyloidea</taxon>
        <taxon>Strongylidae</taxon>
        <taxon>Cylicostephanus</taxon>
    </lineage>
</organism>
<gene>
    <name evidence="1" type="ORF">CGOC_LOCUS13118</name>
</gene>
<dbReference type="EMBL" id="UYRV01128444">
    <property type="protein sequence ID" value="VDN36104.1"/>
    <property type="molecule type" value="Genomic_DNA"/>
</dbReference>
<reference evidence="1 2" key="1">
    <citation type="submission" date="2018-11" db="EMBL/GenBank/DDBJ databases">
        <authorList>
            <consortium name="Pathogen Informatics"/>
        </authorList>
    </citation>
    <scope>NUCLEOTIDE SEQUENCE [LARGE SCALE GENOMIC DNA]</scope>
</reference>
<feature type="non-terminal residue" evidence="1">
    <location>
        <position position="100"/>
    </location>
</feature>
<dbReference type="Proteomes" id="UP000271889">
    <property type="component" value="Unassembled WGS sequence"/>
</dbReference>
<protein>
    <submittedName>
        <fullName evidence="1">Uncharacterized protein</fullName>
    </submittedName>
</protein>
<accession>A0A3P7N1G7</accession>
<sequence>MTLVKSILSQACFLNRPCLAHPVSPQDEISLSEYGDVECDATYDCPENRCFTKRHRENAESKEEGYIIFENGRMPLLIEKYEVTMNENDTQFGVEYGQHQ</sequence>
<proteinExistence type="predicted"/>
<evidence type="ECO:0000313" key="1">
    <source>
        <dbReference type="EMBL" id="VDN36104.1"/>
    </source>
</evidence>
<dbReference type="AlphaFoldDB" id="A0A3P7N1G7"/>
<name>A0A3P7N1G7_CYLGO</name>
<keyword evidence="2" id="KW-1185">Reference proteome</keyword>